<keyword evidence="3" id="KW-0479">Metal-binding</keyword>
<dbReference type="PANTHER" id="PTHR43200">
    <property type="entry name" value="PHOSPHATASE"/>
    <property type="match status" value="1"/>
</dbReference>
<comment type="cofactor">
    <cofactor evidence="1">
        <name>Mg(2+)</name>
        <dbReference type="ChEBI" id="CHEBI:18420"/>
    </cofactor>
</comment>
<keyword evidence="4" id="KW-0378">Hydrolase</keyword>
<evidence type="ECO:0008006" key="7">
    <source>
        <dbReference type="Google" id="ProtNLM"/>
    </source>
</evidence>
<accession>X0W5U3</accession>
<evidence type="ECO:0000313" key="6">
    <source>
        <dbReference type="EMBL" id="GAG26274.1"/>
    </source>
</evidence>
<keyword evidence="5" id="KW-0460">Magnesium</keyword>
<evidence type="ECO:0000256" key="2">
    <source>
        <dbReference type="ARBA" id="ARBA00009759"/>
    </source>
</evidence>
<evidence type="ECO:0000256" key="3">
    <source>
        <dbReference type="ARBA" id="ARBA00022723"/>
    </source>
</evidence>
<dbReference type="GO" id="GO:0000105">
    <property type="term" value="P:L-histidine biosynthetic process"/>
    <property type="evidence" value="ECO:0007669"/>
    <property type="project" value="TreeGrafter"/>
</dbReference>
<dbReference type="GO" id="GO:0046872">
    <property type="term" value="F:metal ion binding"/>
    <property type="evidence" value="ECO:0007669"/>
    <property type="project" value="UniProtKB-KW"/>
</dbReference>
<proteinExistence type="inferred from homology"/>
<dbReference type="InterPro" id="IPR020583">
    <property type="entry name" value="Inositol_monoP_metal-BS"/>
</dbReference>
<evidence type="ECO:0000256" key="4">
    <source>
        <dbReference type="ARBA" id="ARBA00022801"/>
    </source>
</evidence>
<dbReference type="AlphaFoldDB" id="X0W5U3"/>
<gene>
    <name evidence="6" type="ORF">S01H1_53733</name>
</gene>
<feature type="non-terminal residue" evidence="6">
    <location>
        <position position="141"/>
    </location>
</feature>
<reference evidence="6" key="1">
    <citation type="journal article" date="2014" name="Front. Microbiol.">
        <title>High frequency of phylogenetically diverse reductive dehalogenase-homologous genes in deep subseafloor sedimentary metagenomes.</title>
        <authorList>
            <person name="Kawai M."/>
            <person name="Futagami T."/>
            <person name="Toyoda A."/>
            <person name="Takaki Y."/>
            <person name="Nishi S."/>
            <person name="Hori S."/>
            <person name="Arai W."/>
            <person name="Tsubouchi T."/>
            <person name="Morono Y."/>
            <person name="Uchiyama I."/>
            <person name="Ito T."/>
            <person name="Fujiyama A."/>
            <person name="Inagaki F."/>
            <person name="Takami H."/>
        </authorList>
    </citation>
    <scope>NUCLEOTIDE SEQUENCE</scope>
    <source>
        <strain evidence="6">Expedition CK06-06</strain>
    </source>
</reference>
<dbReference type="InterPro" id="IPR000760">
    <property type="entry name" value="Inositol_monophosphatase-like"/>
</dbReference>
<sequence>MSTLDFEAIARAAESAADLARREILPRFRSVAVETKADGSPVTEADRAAERVIREHLRAAFPDHAIIGEEFGAQGPPDGPCWLIDPIDGTIGFSRGIPLFTTLLALLEAGEPVFGLIDCPALGERYVGWNGGGCRRNGQPT</sequence>
<dbReference type="PROSITE" id="PS00629">
    <property type="entry name" value="IMP_1"/>
    <property type="match status" value="1"/>
</dbReference>
<dbReference type="SUPFAM" id="SSF56655">
    <property type="entry name" value="Carbohydrate phosphatase"/>
    <property type="match status" value="1"/>
</dbReference>
<dbReference type="InterPro" id="IPR051090">
    <property type="entry name" value="Inositol_monoP_superfamily"/>
</dbReference>
<organism evidence="6">
    <name type="scientific">marine sediment metagenome</name>
    <dbReference type="NCBI Taxonomy" id="412755"/>
    <lineage>
        <taxon>unclassified sequences</taxon>
        <taxon>metagenomes</taxon>
        <taxon>ecological metagenomes</taxon>
    </lineage>
</organism>
<evidence type="ECO:0000256" key="5">
    <source>
        <dbReference type="ARBA" id="ARBA00022842"/>
    </source>
</evidence>
<dbReference type="GO" id="GO:0016791">
    <property type="term" value="F:phosphatase activity"/>
    <property type="evidence" value="ECO:0007669"/>
    <property type="project" value="UniProtKB-ARBA"/>
</dbReference>
<dbReference type="EMBL" id="BARS01034809">
    <property type="protein sequence ID" value="GAG26274.1"/>
    <property type="molecule type" value="Genomic_DNA"/>
</dbReference>
<protein>
    <recommendedName>
        <fullName evidence="7">Histidinol-phosphatase</fullName>
    </recommendedName>
</protein>
<evidence type="ECO:0000256" key="1">
    <source>
        <dbReference type="ARBA" id="ARBA00001946"/>
    </source>
</evidence>
<comment type="similarity">
    <text evidence="2">Belongs to the inositol monophosphatase superfamily.</text>
</comment>
<dbReference type="PRINTS" id="PR00377">
    <property type="entry name" value="IMPHPHTASES"/>
</dbReference>
<comment type="caution">
    <text evidence="6">The sequence shown here is derived from an EMBL/GenBank/DDBJ whole genome shotgun (WGS) entry which is preliminary data.</text>
</comment>
<name>X0W5U3_9ZZZZ</name>
<dbReference type="Gene3D" id="3.30.540.10">
    <property type="entry name" value="Fructose-1,6-Bisphosphatase, subunit A, domain 1"/>
    <property type="match status" value="1"/>
</dbReference>
<dbReference type="Pfam" id="PF00459">
    <property type="entry name" value="Inositol_P"/>
    <property type="match status" value="1"/>
</dbReference>
<dbReference type="PANTHER" id="PTHR43200:SF6">
    <property type="entry name" value="3'(2'),5'-BISPHOSPHATE NUCLEOTIDASE"/>
    <property type="match status" value="1"/>
</dbReference>